<gene>
    <name evidence="10" type="ORF">JMJ35_010578</name>
</gene>
<dbReference type="GO" id="GO:0000245">
    <property type="term" value="P:spliceosomal complex assembly"/>
    <property type="evidence" value="ECO:0007669"/>
    <property type="project" value="TreeGrafter"/>
</dbReference>
<dbReference type="Pfam" id="PF00069">
    <property type="entry name" value="Pkinase"/>
    <property type="match status" value="1"/>
</dbReference>
<dbReference type="GO" id="GO:0005737">
    <property type="term" value="C:cytoplasm"/>
    <property type="evidence" value="ECO:0007669"/>
    <property type="project" value="TreeGrafter"/>
</dbReference>
<dbReference type="EMBL" id="JAFEKC020000026">
    <property type="protein sequence ID" value="KAK0506878.1"/>
    <property type="molecule type" value="Genomic_DNA"/>
</dbReference>
<name>A0AA39UWX9_9LECA</name>
<dbReference type="InterPro" id="IPR000719">
    <property type="entry name" value="Prot_kinase_dom"/>
</dbReference>
<evidence type="ECO:0000313" key="10">
    <source>
        <dbReference type="EMBL" id="KAK0506878.1"/>
    </source>
</evidence>
<feature type="domain" description="Protein kinase" evidence="9">
    <location>
        <begin position="40"/>
        <end position="331"/>
    </location>
</feature>
<evidence type="ECO:0000256" key="2">
    <source>
        <dbReference type="ARBA" id="ARBA00022527"/>
    </source>
</evidence>
<dbReference type="InterPro" id="IPR051334">
    <property type="entry name" value="SRPK"/>
</dbReference>
<protein>
    <recommendedName>
        <fullName evidence="1">non-specific serine/threonine protein kinase</fullName>
        <ecNumber evidence="1">2.7.11.1</ecNumber>
    </recommendedName>
</protein>
<comment type="caution">
    <text evidence="10">The sequence shown here is derived from an EMBL/GenBank/DDBJ whole genome shotgun (WGS) entry which is preliminary data.</text>
</comment>
<dbReference type="InterPro" id="IPR011009">
    <property type="entry name" value="Kinase-like_dom_sf"/>
</dbReference>
<keyword evidence="5" id="KW-0418">Kinase</keyword>
<evidence type="ECO:0000313" key="11">
    <source>
        <dbReference type="Proteomes" id="UP001166286"/>
    </source>
</evidence>
<proteinExistence type="predicted"/>
<dbReference type="EC" id="2.7.11.1" evidence="1"/>
<dbReference type="PANTHER" id="PTHR47634">
    <property type="entry name" value="PROTEIN KINASE DOMAIN-CONTAINING PROTEIN-RELATED"/>
    <property type="match status" value="1"/>
</dbReference>
<dbReference type="GO" id="GO:0005634">
    <property type="term" value="C:nucleus"/>
    <property type="evidence" value="ECO:0007669"/>
    <property type="project" value="TreeGrafter"/>
</dbReference>
<evidence type="ECO:0000256" key="7">
    <source>
        <dbReference type="ARBA" id="ARBA00047899"/>
    </source>
</evidence>
<evidence type="ECO:0000259" key="9">
    <source>
        <dbReference type="PROSITE" id="PS50011"/>
    </source>
</evidence>
<accession>A0AA39UWX9</accession>
<dbReference type="Gene3D" id="3.30.200.20">
    <property type="entry name" value="Phosphorylase Kinase, domain 1"/>
    <property type="match status" value="1"/>
</dbReference>
<comment type="catalytic activity">
    <reaction evidence="7">
        <text>L-threonyl-[protein] + ATP = O-phospho-L-threonyl-[protein] + ADP + H(+)</text>
        <dbReference type="Rhea" id="RHEA:46608"/>
        <dbReference type="Rhea" id="RHEA-COMP:11060"/>
        <dbReference type="Rhea" id="RHEA-COMP:11605"/>
        <dbReference type="ChEBI" id="CHEBI:15378"/>
        <dbReference type="ChEBI" id="CHEBI:30013"/>
        <dbReference type="ChEBI" id="CHEBI:30616"/>
        <dbReference type="ChEBI" id="CHEBI:61977"/>
        <dbReference type="ChEBI" id="CHEBI:456216"/>
        <dbReference type="EC" id="2.7.11.1"/>
    </reaction>
</comment>
<evidence type="ECO:0000256" key="6">
    <source>
        <dbReference type="ARBA" id="ARBA00022840"/>
    </source>
</evidence>
<keyword evidence="4" id="KW-0547">Nucleotide-binding</keyword>
<dbReference type="PANTHER" id="PTHR47634:SF9">
    <property type="entry name" value="PROTEIN KINASE DOMAIN-CONTAINING PROTEIN-RELATED"/>
    <property type="match status" value="1"/>
</dbReference>
<evidence type="ECO:0000256" key="5">
    <source>
        <dbReference type="ARBA" id="ARBA00022777"/>
    </source>
</evidence>
<comment type="catalytic activity">
    <reaction evidence="8">
        <text>L-seryl-[protein] + ATP = O-phospho-L-seryl-[protein] + ADP + H(+)</text>
        <dbReference type="Rhea" id="RHEA:17989"/>
        <dbReference type="Rhea" id="RHEA-COMP:9863"/>
        <dbReference type="Rhea" id="RHEA-COMP:11604"/>
        <dbReference type="ChEBI" id="CHEBI:15378"/>
        <dbReference type="ChEBI" id="CHEBI:29999"/>
        <dbReference type="ChEBI" id="CHEBI:30616"/>
        <dbReference type="ChEBI" id="CHEBI:83421"/>
        <dbReference type="ChEBI" id="CHEBI:456216"/>
        <dbReference type="EC" id="2.7.11.1"/>
    </reaction>
</comment>
<keyword evidence="3" id="KW-0808">Transferase</keyword>
<dbReference type="GO" id="GO:0005524">
    <property type="term" value="F:ATP binding"/>
    <property type="evidence" value="ECO:0007669"/>
    <property type="project" value="UniProtKB-KW"/>
</dbReference>
<reference evidence="10" key="1">
    <citation type="submission" date="2023-03" db="EMBL/GenBank/DDBJ databases">
        <title>Complete genome of Cladonia borealis.</title>
        <authorList>
            <person name="Park H."/>
        </authorList>
    </citation>
    <scope>NUCLEOTIDE SEQUENCE</scope>
    <source>
        <strain evidence="10">ANT050790</strain>
    </source>
</reference>
<dbReference type="Gene3D" id="1.10.510.10">
    <property type="entry name" value="Transferase(Phosphotransferase) domain 1"/>
    <property type="match status" value="1"/>
</dbReference>
<dbReference type="PROSITE" id="PS50011">
    <property type="entry name" value="PROTEIN_KINASE_DOM"/>
    <property type="match status" value="1"/>
</dbReference>
<dbReference type="SUPFAM" id="SSF56112">
    <property type="entry name" value="Protein kinase-like (PK-like)"/>
    <property type="match status" value="1"/>
</dbReference>
<dbReference type="GO" id="GO:0050684">
    <property type="term" value="P:regulation of mRNA processing"/>
    <property type="evidence" value="ECO:0007669"/>
    <property type="project" value="TreeGrafter"/>
</dbReference>
<sequence>MAAQANNAFYCEVYAEPLERYQEGGYHPTHLGDYFKEERYKIIHKLGWRGYATVWLAKDLILSRHTALKILVSERSQDDHEAQILNHQFYHEGPNGSHLCLVFKPLGPSVFSKTESYKSNRLLGEISWEASKQIVQGLEYIHARGIVHGDLHTGNVLRKPQTGDVLATYRAPLTPRVPRYLVHPTLLRSPTRDIGDALIFRAPETIFTFQKNLQTDIWSLACTIFELIVGYPPFDNYMPNRDDLIREWVSMLGDLPQEWAEYLPPPQANGDLGIERCSLAEWLHQTYFDDEKTICFTKAEIQAAGDLLQSMLQYRPSNRPRASELLEHRWFRDSRFGVQEARNFNASSS</sequence>
<dbReference type="SMART" id="SM00220">
    <property type="entry name" value="S_TKc"/>
    <property type="match status" value="1"/>
</dbReference>
<organism evidence="10 11">
    <name type="scientific">Cladonia borealis</name>
    <dbReference type="NCBI Taxonomy" id="184061"/>
    <lineage>
        <taxon>Eukaryota</taxon>
        <taxon>Fungi</taxon>
        <taxon>Dikarya</taxon>
        <taxon>Ascomycota</taxon>
        <taxon>Pezizomycotina</taxon>
        <taxon>Lecanoromycetes</taxon>
        <taxon>OSLEUM clade</taxon>
        <taxon>Lecanoromycetidae</taxon>
        <taxon>Lecanorales</taxon>
        <taxon>Lecanorineae</taxon>
        <taxon>Cladoniaceae</taxon>
        <taxon>Cladonia</taxon>
    </lineage>
</organism>
<dbReference type="GO" id="GO:0004674">
    <property type="term" value="F:protein serine/threonine kinase activity"/>
    <property type="evidence" value="ECO:0007669"/>
    <property type="project" value="UniProtKB-KW"/>
</dbReference>
<evidence type="ECO:0000256" key="8">
    <source>
        <dbReference type="ARBA" id="ARBA00048679"/>
    </source>
</evidence>
<evidence type="ECO:0000256" key="1">
    <source>
        <dbReference type="ARBA" id="ARBA00012513"/>
    </source>
</evidence>
<dbReference type="AlphaFoldDB" id="A0AA39UWX9"/>
<evidence type="ECO:0000256" key="4">
    <source>
        <dbReference type="ARBA" id="ARBA00022741"/>
    </source>
</evidence>
<dbReference type="Proteomes" id="UP001166286">
    <property type="component" value="Unassembled WGS sequence"/>
</dbReference>
<keyword evidence="6" id="KW-0067">ATP-binding</keyword>
<keyword evidence="2" id="KW-0723">Serine/threonine-protein kinase</keyword>
<keyword evidence="11" id="KW-1185">Reference proteome</keyword>
<evidence type="ECO:0000256" key="3">
    <source>
        <dbReference type="ARBA" id="ARBA00022679"/>
    </source>
</evidence>